<dbReference type="InterPro" id="IPR036890">
    <property type="entry name" value="HATPase_C_sf"/>
</dbReference>
<keyword evidence="1" id="KW-0723">Serine/threonine-protein kinase</keyword>
<evidence type="ECO:0000259" key="3">
    <source>
        <dbReference type="Pfam" id="PF13581"/>
    </source>
</evidence>
<accession>A0ABP8JY13</accession>
<keyword evidence="1" id="KW-0418">Kinase</keyword>
<dbReference type="Pfam" id="PF13581">
    <property type="entry name" value="HATPase_c_2"/>
    <property type="match status" value="1"/>
</dbReference>
<keyword evidence="1" id="KW-0808">Transferase</keyword>
<name>A0ABP8JY13_9MICO</name>
<dbReference type="PANTHER" id="PTHR35526">
    <property type="entry name" value="ANTI-SIGMA-F FACTOR RSBW-RELATED"/>
    <property type="match status" value="1"/>
</dbReference>
<sequence length="180" mass="19302">MTPPPPNSSHASHSSADDDDSAEVGSRRTGESGLVVVESSGPGADSIICTVRPPHDPSSVGRIRREIVADLQAREMPDELVDEAELVASELVTNALRHARPLSDGTIRVRWKIRGEVVEVEVTDAGGDTVPHPAPRTVWLSSGRGLRIVRSIAHEWGVTEDRTGTVVWATLGGPSRRRAN</sequence>
<dbReference type="Proteomes" id="UP001500390">
    <property type="component" value="Unassembled WGS sequence"/>
</dbReference>
<evidence type="ECO:0000313" key="4">
    <source>
        <dbReference type="EMBL" id="GAA4397484.1"/>
    </source>
</evidence>
<dbReference type="EMBL" id="BAABFX010000028">
    <property type="protein sequence ID" value="GAA4397484.1"/>
    <property type="molecule type" value="Genomic_DNA"/>
</dbReference>
<protein>
    <recommendedName>
        <fullName evidence="3">Histidine kinase/HSP90-like ATPase domain-containing protein</fullName>
    </recommendedName>
</protein>
<gene>
    <name evidence="4" type="ORF">GCM10023153_21440</name>
</gene>
<dbReference type="Gene3D" id="3.30.565.10">
    <property type="entry name" value="Histidine kinase-like ATPase, C-terminal domain"/>
    <property type="match status" value="1"/>
</dbReference>
<keyword evidence="5" id="KW-1185">Reference proteome</keyword>
<evidence type="ECO:0000313" key="5">
    <source>
        <dbReference type="Proteomes" id="UP001500390"/>
    </source>
</evidence>
<dbReference type="InterPro" id="IPR050267">
    <property type="entry name" value="Anti-sigma-factor_SerPK"/>
</dbReference>
<proteinExistence type="predicted"/>
<evidence type="ECO:0000256" key="1">
    <source>
        <dbReference type="ARBA" id="ARBA00022527"/>
    </source>
</evidence>
<feature type="domain" description="Histidine kinase/HSP90-like ATPase" evidence="3">
    <location>
        <begin position="55"/>
        <end position="170"/>
    </location>
</feature>
<feature type="region of interest" description="Disordered" evidence="2">
    <location>
        <begin position="1"/>
        <end position="59"/>
    </location>
</feature>
<organism evidence="4 5">
    <name type="scientific">Ornithinibacter aureus</name>
    <dbReference type="NCBI Taxonomy" id="622664"/>
    <lineage>
        <taxon>Bacteria</taxon>
        <taxon>Bacillati</taxon>
        <taxon>Actinomycetota</taxon>
        <taxon>Actinomycetes</taxon>
        <taxon>Micrococcales</taxon>
        <taxon>Intrasporangiaceae</taxon>
        <taxon>Ornithinibacter</taxon>
    </lineage>
</organism>
<dbReference type="PANTHER" id="PTHR35526:SF3">
    <property type="entry name" value="ANTI-SIGMA-F FACTOR RSBW"/>
    <property type="match status" value="1"/>
</dbReference>
<reference evidence="5" key="1">
    <citation type="journal article" date="2019" name="Int. J. Syst. Evol. Microbiol.">
        <title>The Global Catalogue of Microorganisms (GCM) 10K type strain sequencing project: providing services to taxonomists for standard genome sequencing and annotation.</title>
        <authorList>
            <consortium name="The Broad Institute Genomics Platform"/>
            <consortium name="The Broad Institute Genome Sequencing Center for Infectious Disease"/>
            <person name="Wu L."/>
            <person name="Ma J."/>
        </authorList>
    </citation>
    <scope>NUCLEOTIDE SEQUENCE [LARGE SCALE GENOMIC DNA]</scope>
    <source>
        <strain evidence="5">JCM 17738</strain>
    </source>
</reference>
<dbReference type="CDD" id="cd16936">
    <property type="entry name" value="HATPase_RsbW-like"/>
    <property type="match status" value="1"/>
</dbReference>
<dbReference type="RefSeq" id="WP_159902431.1">
    <property type="nucleotide sequence ID" value="NZ_BAABFX010000028.1"/>
</dbReference>
<dbReference type="InterPro" id="IPR003594">
    <property type="entry name" value="HATPase_dom"/>
</dbReference>
<comment type="caution">
    <text evidence="4">The sequence shown here is derived from an EMBL/GenBank/DDBJ whole genome shotgun (WGS) entry which is preliminary data.</text>
</comment>
<dbReference type="SUPFAM" id="SSF55874">
    <property type="entry name" value="ATPase domain of HSP90 chaperone/DNA topoisomerase II/histidine kinase"/>
    <property type="match status" value="1"/>
</dbReference>
<evidence type="ECO:0000256" key="2">
    <source>
        <dbReference type="SAM" id="MobiDB-lite"/>
    </source>
</evidence>